<feature type="domain" description="F-box" evidence="1">
    <location>
        <begin position="80"/>
        <end position="126"/>
    </location>
</feature>
<evidence type="ECO:0000313" key="2">
    <source>
        <dbReference type="EMBL" id="KAK0631234.1"/>
    </source>
</evidence>
<evidence type="ECO:0000313" key="3">
    <source>
        <dbReference type="Proteomes" id="UP001175000"/>
    </source>
</evidence>
<protein>
    <recommendedName>
        <fullName evidence="1">F-box domain-containing protein</fullName>
    </recommendedName>
</protein>
<dbReference type="InterPro" id="IPR036047">
    <property type="entry name" value="F-box-like_dom_sf"/>
</dbReference>
<accession>A0AA40CBA5</accession>
<keyword evidence="3" id="KW-1185">Reference proteome</keyword>
<comment type="caution">
    <text evidence="2">The sequence shown here is derived from an EMBL/GenBank/DDBJ whole genome shotgun (WGS) entry which is preliminary data.</text>
</comment>
<organism evidence="2 3">
    <name type="scientific">Immersiella caudata</name>
    <dbReference type="NCBI Taxonomy" id="314043"/>
    <lineage>
        <taxon>Eukaryota</taxon>
        <taxon>Fungi</taxon>
        <taxon>Dikarya</taxon>
        <taxon>Ascomycota</taxon>
        <taxon>Pezizomycotina</taxon>
        <taxon>Sordariomycetes</taxon>
        <taxon>Sordariomycetidae</taxon>
        <taxon>Sordariales</taxon>
        <taxon>Lasiosphaeriaceae</taxon>
        <taxon>Immersiella</taxon>
    </lineage>
</organism>
<proteinExistence type="predicted"/>
<sequence>MCIPKQIFHPVDERRLLSPEDQSQQPYHTNTIPDIGTLLCTATFHPEDNRTGYAEFNSSLSSPVCYFFLSSFLRSPTSNLGTLSIFPIETLQHIIQYLPIRTLLHLRHVNQRFREVVSSLPLYELLATHATIALIACMRFGVLGKTTLHTVYDLATIQTCHLCGEFGQYVFMPTLQRCCRRCISPYSNPDFHLLRVTAEQKKALSRYENDRFWIVRSVPRAYSADRHTNVGDGKRRGVFARKSWLVSKTRVPEGVPVEVAPTTGGGNVDQLKCDLCYMCLVLIPPLEVDGREVREQMGVQCKGCERNWTREIAKAVGAGHMPHCGSPIKELVDRVYSRRGFMKHFVWCRRAQEFWMAERLEREEEKGKGLGQFAVEIHKGVVAASG</sequence>
<dbReference type="Proteomes" id="UP001175000">
    <property type="component" value="Unassembled WGS sequence"/>
</dbReference>
<dbReference type="PROSITE" id="PS50181">
    <property type="entry name" value="FBOX"/>
    <property type="match status" value="1"/>
</dbReference>
<gene>
    <name evidence="2" type="ORF">B0T14DRAFT_549125</name>
</gene>
<dbReference type="EMBL" id="JAULSU010000001">
    <property type="protein sequence ID" value="KAK0631234.1"/>
    <property type="molecule type" value="Genomic_DNA"/>
</dbReference>
<dbReference type="InterPro" id="IPR001810">
    <property type="entry name" value="F-box_dom"/>
</dbReference>
<reference evidence="2" key="1">
    <citation type="submission" date="2023-06" db="EMBL/GenBank/DDBJ databases">
        <title>Genome-scale phylogeny and comparative genomics of the fungal order Sordariales.</title>
        <authorList>
            <consortium name="Lawrence Berkeley National Laboratory"/>
            <person name="Hensen N."/>
            <person name="Bonometti L."/>
            <person name="Westerberg I."/>
            <person name="Brannstrom I.O."/>
            <person name="Guillou S."/>
            <person name="Cros-Aarteil S."/>
            <person name="Calhoun S."/>
            <person name="Haridas S."/>
            <person name="Kuo A."/>
            <person name="Mondo S."/>
            <person name="Pangilinan J."/>
            <person name="Riley R."/>
            <person name="Labutti K."/>
            <person name="Andreopoulos B."/>
            <person name="Lipzen A."/>
            <person name="Chen C."/>
            <person name="Yanf M."/>
            <person name="Daum C."/>
            <person name="Ng V."/>
            <person name="Clum A."/>
            <person name="Steindorff A."/>
            <person name="Ohm R."/>
            <person name="Martin F."/>
            <person name="Silar P."/>
            <person name="Natvig D."/>
            <person name="Lalanne C."/>
            <person name="Gautier V."/>
            <person name="Ament-Velasquez S.L."/>
            <person name="Kruys A."/>
            <person name="Hutchinson M.I."/>
            <person name="Powell A.J."/>
            <person name="Barry K."/>
            <person name="Miller A.N."/>
            <person name="Grigoriev I.V."/>
            <person name="Debuchy R."/>
            <person name="Gladieux P."/>
            <person name="Thoren M.H."/>
            <person name="Johannesson H."/>
        </authorList>
    </citation>
    <scope>NUCLEOTIDE SEQUENCE</scope>
    <source>
        <strain evidence="2">CBS 606.72</strain>
    </source>
</reference>
<dbReference type="SMART" id="SM00256">
    <property type="entry name" value="FBOX"/>
    <property type="match status" value="1"/>
</dbReference>
<name>A0AA40CBA5_9PEZI</name>
<evidence type="ECO:0000259" key="1">
    <source>
        <dbReference type="PROSITE" id="PS50181"/>
    </source>
</evidence>
<dbReference type="CDD" id="cd09917">
    <property type="entry name" value="F-box_SF"/>
    <property type="match status" value="1"/>
</dbReference>
<dbReference type="SUPFAM" id="SSF81383">
    <property type="entry name" value="F-box domain"/>
    <property type="match status" value="1"/>
</dbReference>
<dbReference type="Pfam" id="PF00646">
    <property type="entry name" value="F-box"/>
    <property type="match status" value="1"/>
</dbReference>
<dbReference type="AlphaFoldDB" id="A0AA40CBA5"/>
<dbReference type="Gene3D" id="1.20.1280.50">
    <property type="match status" value="1"/>
</dbReference>